<feature type="compositionally biased region" description="Basic and acidic residues" evidence="3">
    <location>
        <begin position="62"/>
        <end position="75"/>
    </location>
</feature>
<dbReference type="GO" id="GO:0000287">
    <property type="term" value="F:magnesium ion binding"/>
    <property type="evidence" value="ECO:0007669"/>
    <property type="project" value="InterPro"/>
</dbReference>
<evidence type="ECO:0000259" key="4">
    <source>
        <dbReference type="Pfam" id="PF01397"/>
    </source>
</evidence>
<comment type="caution">
    <text evidence="6">The sequence shown here is derived from an EMBL/GenBank/DDBJ whole genome shotgun (WGS) entry which is preliminary data.</text>
</comment>
<evidence type="ECO:0000259" key="5">
    <source>
        <dbReference type="Pfam" id="PF03936"/>
    </source>
</evidence>
<proteinExistence type="predicted"/>
<dbReference type="InterPro" id="IPR008930">
    <property type="entry name" value="Terpenoid_cyclase/PrenylTrfase"/>
</dbReference>
<evidence type="ECO:0000313" key="7">
    <source>
        <dbReference type="Proteomes" id="UP000604825"/>
    </source>
</evidence>
<accession>A0A811RY76</accession>
<dbReference type="Pfam" id="PF01397">
    <property type="entry name" value="Terpene_synth"/>
    <property type="match status" value="1"/>
</dbReference>
<keyword evidence="2" id="KW-0175">Coiled coil</keyword>
<dbReference type="InterPro" id="IPR001906">
    <property type="entry name" value="Terpene_synth_N"/>
</dbReference>
<reference evidence="6" key="1">
    <citation type="submission" date="2020-10" db="EMBL/GenBank/DDBJ databases">
        <authorList>
            <person name="Han B."/>
            <person name="Lu T."/>
            <person name="Zhao Q."/>
            <person name="Huang X."/>
            <person name="Zhao Y."/>
        </authorList>
    </citation>
    <scope>NUCLEOTIDE SEQUENCE</scope>
</reference>
<dbReference type="EMBL" id="CAJGYO010000017">
    <property type="protein sequence ID" value="CAD6334947.1"/>
    <property type="molecule type" value="Genomic_DNA"/>
</dbReference>
<dbReference type="GO" id="GO:0010333">
    <property type="term" value="F:terpene synthase activity"/>
    <property type="evidence" value="ECO:0007669"/>
    <property type="project" value="InterPro"/>
</dbReference>
<dbReference type="SUPFAM" id="SSF48576">
    <property type="entry name" value="Terpenoid synthases"/>
    <property type="match status" value="1"/>
</dbReference>
<dbReference type="InterPro" id="IPR008949">
    <property type="entry name" value="Isoprenoid_synthase_dom_sf"/>
</dbReference>
<feature type="domain" description="Terpene synthase N-terminal" evidence="4">
    <location>
        <begin position="86"/>
        <end position="237"/>
    </location>
</feature>
<organism evidence="6 7">
    <name type="scientific">Miscanthus lutarioriparius</name>
    <dbReference type="NCBI Taxonomy" id="422564"/>
    <lineage>
        <taxon>Eukaryota</taxon>
        <taxon>Viridiplantae</taxon>
        <taxon>Streptophyta</taxon>
        <taxon>Embryophyta</taxon>
        <taxon>Tracheophyta</taxon>
        <taxon>Spermatophyta</taxon>
        <taxon>Magnoliopsida</taxon>
        <taxon>Liliopsida</taxon>
        <taxon>Poales</taxon>
        <taxon>Poaceae</taxon>
        <taxon>PACMAD clade</taxon>
        <taxon>Panicoideae</taxon>
        <taxon>Andropogonodae</taxon>
        <taxon>Andropogoneae</taxon>
        <taxon>Saccharinae</taxon>
        <taxon>Miscanthus</taxon>
    </lineage>
</organism>
<dbReference type="PANTHER" id="PTHR31225">
    <property type="entry name" value="OS04G0344100 PROTEIN-RELATED"/>
    <property type="match status" value="1"/>
</dbReference>
<dbReference type="OrthoDB" id="1877784at2759"/>
<gene>
    <name evidence="6" type="ORF">NCGR_LOCUS59045</name>
</gene>
<evidence type="ECO:0000313" key="6">
    <source>
        <dbReference type="EMBL" id="CAD6334947.1"/>
    </source>
</evidence>
<dbReference type="Gene3D" id="1.10.600.10">
    <property type="entry name" value="Farnesyl Diphosphate Synthase"/>
    <property type="match status" value="2"/>
</dbReference>
<dbReference type="InterPro" id="IPR050148">
    <property type="entry name" value="Terpene_synthase-like"/>
</dbReference>
<evidence type="ECO:0000256" key="2">
    <source>
        <dbReference type="SAM" id="Coils"/>
    </source>
</evidence>
<feature type="coiled-coil region" evidence="2">
    <location>
        <begin position="98"/>
        <end position="125"/>
    </location>
</feature>
<feature type="region of interest" description="Disordered" evidence="3">
    <location>
        <begin position="56"/>
        <end position="75"/>
    </location>
</feature>
<keyword evidence="1" id="KW-0479">Metal-binding</keyword>
<keyword evidence="7" id="KW-1185">Reference proteome</keyword>
<protein>
    <submittedName>
        <fullName evidence="6">Uncharacterized protein</fullName>
    </submittedName>
</protein>
<dbReference type="GO" id="GO:0016114">
    <property type="term" value="P:terpenoid biosynthetic process"/>
    <property type="evidence" value="ECO:0007669"/>
    <property type="project" value="InterPro"/>
</dbReference>
<dbReference type="InterPro" id="IPR005630">
    <property type="entry name" value="Terpene_synthase_metal-bd"/>
</dbReference>
<feature type="domain" description="Terpene synthase metal-binding" evidence="5">
    <location>
        <begin position="238"/>
        <end position="382"/>
    </location>
</feature>
<sequence>MATFSFKIPLHRSNSSRSYHVIAASESQLLRRSRSIPWSWQKQQWRQQTRLQCRQLQQDTNPRTEQDLDEGDSRLRQNTSTFHPSIWGDFFLGYSNPAAASSQQQIQMEERADKLREEVAEMIASSTTTASRLHLIDALERLCLDHLFEEEICAALAQMETADVSGYDLGTAALWFCLLRKHRYRVSPDVFVRFQDEEGGFLVDGPKDLLNLYNAAHMRTHGERELEEAMLFSQRWWKDIQIESRLPFARDRVVECYLWILGVYYEPSYSRGRIILTMIIAIVTLLDDIYDSYATPEECELLTKCIQSWDSKGAHDLPECMKFAMEKILDSYETIENMLHQEEKYRMPYLRYFTKGLVRSFNKEVKMLQEGYIPKSVEEHLKALSVILRLVDDLESYEREQLIPHVASTIDSYMKEHNVSIEVAREQIHVLKEESWKDFNSEWLNPANNAYPKQILRGYST</sequence>
<dbReference type="SUPFAM" id="SSF48239">
    <property type="entry name" value="Terpenoid cyclases/Protein prenyltransferases"/>
    <property type="match status" value="1"/>
</dbReference>
<dbReference type="Pfam" id="PF03936">
    <property type="entry name" value="Terpene_synth_C"/>
    <property type="match status" value="1"/>
</dbReference>
<dbReference type="PANTHER" id="PTHR31225:SF52">
    <property type="entry name" value="ALPHA-HUMULENE_(-)-(E)-BETA-CARYOPHYLLENE SYNTHASE"/>
    <property type="match status" value="1"/>
</dbReference>
<name>A0A811RY76_9POAL</name>
<dbReference type="Proteomes" id="UP000604825">
    <property type="component" value="Unassembled WGS sequence"/>
</dbReference>
<evidence type="ECO:0000256" key="1">
    <source>
        <dbReference type="ARBA" id="ARBA00022723"/>
    </source>
</evidence>
<evidence type="ECO:0000256" key="3">
    <source>
        <dbReference type="SAM" id="MobiDB-lite"/>
    </source>
</evidence>
<dbReference type="AlphaFoldDB" id="A0A811RY76"/>